<keyword evidence="4 7" id="KW-0812">Transmembrane</keyword>
<evidence type="ECO:0000256" key="3">
    <source>
        <dbReference type="ARBA" id="ARBA00022475"/>
    </source>
</evidence>
<reference evidence="8" key="1">
    <citation type="submission" date="2009-04" db="EMBL/GenBank/DDBJ databases">
        <authorList>
            <person name="Weinstock G."/>
            <person name="Sodergren E."/>
            <person name="Clifton S."/>
            <person name="Fulton L."/>
            <person name="Fulton B."/>
            <person name="Courtney L."/>
            <person name="Fronick C."/>
            <person name="Harrison M."/>
            <person name="Strong C."/>
            <person name="Farmer C."/>
            <person name="Delahaunty K."/>
            <person name="Markovic C."/>
            <person name="Hall O."/>
            <person name="Minx P."/>
            <person name="Tomlinson C."/>
            <person name="Mitreva M."/>
            <person name="Nelson J."/>
            <person name="Hou S."/>
            <person name="Wollam A."/>
            <person name="Pepin K.H."/>
            <person name="Johnson M."/>
            <person name="Bhonagiri V."/>
            <person name="Nash W.E."/>
            <person name="Warren W."/>
            <person name="Chinwalla A."/>
            <person name="Mardis E.R."/>
            <person name="Wilson R.K."/>
        </authorList>
    </citation>
    <scope>NUCLEOTIDE SEQUENCE [LARGE SCALE GENOMIC DNA]</scope>
    <source>
        <strain evidence="8">DSM 14600</strain>
    </source>
</reference>
<dbReference type="PANTHER" id="PTHR33884">
    <property type="entry name" value="UPF0410 PROTEIN YMGE"/>
    <property type="match status" value="1"/>
</dbReference>
<evidence type="ECO:0000256" key="4">
    <source>
        <dbReference type="ARBA" id="ARBA00022692"/>
    </source>
</evidence>
<dbReference type="PANTHER" id="PTHR33884:SF3">
    <property type="entry name" value="UPF0410 PROTEIN YMGE"/>
    <property type="match status" value="1"/>
</dbReference>
<dbReference type="Proteomes" id="UP000003494">
    <property type="component" value="Unassembled WGS sequence"/>
</dbReference>
<proteinExistence type="inferred from homology"/>
<comment type="similarity">
    <text evidence="2">Belongs to the UPF0410 family.</text>
</comment>
<keyword evidence="9" id="KW-1185">Reference proteome</keyword>
<evidence type="ECO:0000256" key="1">
    <source>
        <dbReference type="ARBA" id="ARBA00004651"/>
    </source>
</evidence>
<dbReference type="GO" id="GO:0005886">
    <property type="term" value="C:plasma membrane"/>
    <property type="evidence" value="ECO:0007669"/>
    <property type="project" value="UniProtKB-SubCell"/>
</dbReference>
<sequence length="99" mass="10828">MSHFGFHFGLWIQWKKGKNMLVSILVGAISGWLAGLIMDSKGGIIRNIILGLVGGAVGNWIFRALDIMPYSFLGHIVVGVVGAVVVIWVGRLIFGHRDR</sequence>
<feature type="transmembrane region" description="Helical" evidence="7">
    <location>
        <begin position="20"/>
        <end position="37"/>
    </location>
</feature>
<keyword evidence="3" id="KW-1003">Cell membrane</keyword>
<feature type="transmembrane region" description="Helical" evidence="7">
    <location>
        <begin position="44"/>
        <end position="62"/>
    </location>
</feature>
<keyword evidence="6 7" id="KW-0472">Membrane</keyword>
<dbReference type="InterPro" id="IPR007341">
    <property type="entry name" value="Transgly_assoc"/>
</dbReference>
<dbReference type="AlphaFoldDB" id="C4G8M5"/>
<dbReference type="HOGENOM" id="CLU_160040_0_2_9"/>
<keyword evidence="5 7" id="KW-1133">Transmembrane helix</keyword>
<evidence type="ECO:0000256" key="7">
    <source>
        <dbReference type="SAM" id="Phobius"/>
    </source>
</evidence>
<feature type="transmembrane region" description="Helical" evidence="7">
    <location>
        <begin position="68"/>
        <end position="94"/>
    </location>
</feature>
<evidence type="ECO:0000256" key="2">
    <source>
        <dbReference type="ARBA" id="ARBA00011006"/>
    </source>
</evidence>
<comment type="caution">
    <text evidence="8">The sequence shown here is derived from an EMBL/GenBank/DDBJ whole genome shotgun (WGS) entry which is preliminary data.</text>
</comment>
<dbReference type="EMBL" id="ACIP02000001">
    <property type="protein sequence ID" value="EEP28972.1"/>
    <property type="molecule type" value="Genomic_DNA"/>
</dbReference>
<name>C4G8M5_9FIRM</name>
<accession>C4G8M5</accession>
<dbReference type="STRING" id="626523.GCWU000342_00322"/>
<gene>
    <name evidence="8" type="ORF">GCWU000342_00322</name>
</gene>
<dbReference type="eggNOG" id="COG2261">
    <property type="taxonomic scope" value="Bacteria"/>
</dbReference>
<organism evidence="8 9">
    <name type="scientific">Shuttleworthella satelles DSM 14600</name>
    <dbReference type="NCBI Taxonomy" id="626523"/>
    <lineage>
        <taxon>Bacteria</taxon>
        <taxon>Bacillati</taxon>
        <taxon>Bacillota</taxon>
        <taxon>Clostridia</taxon>
        <taxon>Lachnospirales</taxon>
        <taxon>Lachnospiraceae</taxon>
        <taxon>Shuttleworthella</taxon>
    </lineage>
</organism>
<evidence type="ECO:0000256" key="5">
    <source>
        <dbReference type="ARBA" id="ARBA00022989"/>
    </source>
</evidence>
<evidence type="ECO:0000313" key="9">
    <source>
        <dbReference type="Proteomes" id="UP000003494"/>
    </source>
</evidence>
<protein>
    <submittedName>
        <fullName evidence="8">Transglycosylase associated protein</fullName>
    </submittedName>
</protein>
<dbReference type="Pfam" id="PF04226">
    <property type="entry name" value="Transgly_assoc"/>
    <property type="match status" value="1"/>
</dbReference>
<evidence type="ECO:0000313" key="8">
    <source>
        <dbReference type="EMBL" id="EEP28972.1"/>
    </source>
</evidence>
<evidence type="ECO:0000256" key="6">
    <source>
        <dbReference type="ARBA" id="ARBA00023136"/>
    </source>
</evidence>
<comment type="subcellular location">
    <subcellularLocation>
        <location evidence="1">Cell membrane</location>
        <topology evidence="1">Multi-pass membrane protein</topology>
    </subcellularLocation>
</comment>